<accession>A2ECX9</accession>
<proteinExistence type="predicted"/>
<evidence type="ECO:0000313" key="2">
    <source>
        <dbReference type="Proteomes" id="UP000001542"/>
    </source>
</evidence>
<evidence type="ECO:0000313" key="1">
    <source>
        <dbReference type="EMBL" id="EAY09524.1"/>
    </source>
</evidence>
<dbReference type="InParanoid" id="A2ECX9"/>
<reference evidence="1" key="2">
    <citation type="journal article" date="2007" name="Science">
        <title>Draft genome sequence of the sexually transmitted pathogen Trichomonas vaginalis.</title>
        <authorList>
            <person name="Carlton J.M."/>
            <person name="Hirt R.P."/>
            <person name="Silva J.C."/>
            <person name="Delcher A.L."/>
            <person name="Schatz M."/>
            <person name="Zhao Q."/>
            <person name="Wortman J.R."/>
            <person name="Bidwell S.L."/>
            <person name="Alsmark U.C.M."/>
            <person name="Besteiro S."/>
            <person name="Sicheritz-Ponten T."/>
            <person name="Noel C.J."/>
            <person name="Dacks J.B."/>
            <person name="Foster P.G."/>
            <person name="Simillion C."/>
            <person name="Van de Peer Y."/>
            <person name="Miranda-Saavedra D."/>
            <person name="Barton G.J."/>
            <person name="Westrop G.D."/>
            <person name="Mueller S."/>
            <person name="Dessi D."/>
            <person name="Fiori P.L."/>
            <person name="Ren Q."/>
            <person name="Paulsen I."/>
            <person name="Zhang H."/>
            <person name="Bastida-Corcuera F.D."/>
            <person name="Simoes-Barbosa A."/>
            <person name="Brown M.T."/>
            <person name="Hayes R.D."/>
            <person name="Mukherjee M."/>
            <person name="Okumura C.Y."/>
            <person name="Schneider R."/>
            <person name="Smith A.J."/>
            <person name="Vanacova S."/>
            <person name="Villalvazo M."/>
            <person name="Haas B.J."/>
            <person name="Pertea M."/>
            <person name="Feldblyum T.V."/>
            <person name="Utterback T.R."/>
            <person name="Shu C.L."/>
            <person name="Osoegawa K."/>
            <person name="de Jong P.J."/>
            <person name="Hrdy I."/>
            <person name="Horvathova L."/>
            <person name="Zubacova Z."/>
            <person name="Dolezal P."/>
            <person name="Malik S.B."/>
            <person name="Logsdon J.M. Jr."/>
            <person name="Henze K."/>
            <person name="Gupta A."/>
            <person name="Wang C.C."/>
            <person name="Dunne R.L."/>
            <person name="Upcroft J.A."/>
            <person name="Upcroft P."/>
            <person name="White O."/>
            <person name="Salzberg S.L."/>
            <person name="Tang P."/>
            <person name="Chiu C.-H."/>
            <person name="Lee Y.-S."/>
            <person name="Embley T.M."/>
            <person name="Coombs G.H."/>
            <person name="Mottram J.C."/>
            <person name="Tachezy J."/>
            <person name="Fraser-Liggett C.M."/>
            <person name="Johnson P.J."/>
        </authorList>
    </citation>
    <scope>NUCLEOTIDE SEQUENCE [LARGE SCALE GENOMIC DNA]</scope>
    <source>
        <strain evidence="1">G3</strain>
    </source>
</reference>
<dbReference type="Proteomes" id="UP000001542">
    <property type="component" value="Unassembled WGS sequence"/>
</dbReference>
<reference evidence="1" key="1">
    <citation type="submission" date="2006-10" db="EMBL/GenBank/DDBJ databases">
        <authorList>
            <person name="Amadeo P."/>
            <person name="Zhao Q."/>
            <person name="Wortman J."/>
            <person name="Fraser-Liggett C."/>
            <person name="Carlton J."/>
        </authorList>
    </citation>
    <scope>NUCLEOTIDE SEQUENCE</scope>
    <source>
        <strain evidence="1">G3</strain>
    </source>
</reference>
<name>A2ECX9_TRIV3</name>
<protein>
    <submittedName>
        <fullName evidence="1">Uncharacterized protein</fullName>
    </submittedName>
</protein>
<dbReference type="VEuPathDB" id="TrichDB:TVAG_102730"/>
<organism evidence="1 2">
    <name type="scientific">Trichomonas vaginalis (strain ATCC PRA-98 / G3)</name>
    <dbReference type="NCBI Taxonomy" id="412133"/>
    <lineage>
        <taxon>Eukaryota</taxon>
        <taxon>Metamonada</taxon>
        <taxon>Parabasalia</taxon>
        <taxon>Trichomonadida</taxon>
        <taxon>Trichomonadidae</taxon>
        <taxon>Trichomonas</taxon>
    </lineage>
</organism>
<gene>
    <name evidence="1" type="ORF">TVAG_102730</name>
</gene>
<sequence length="417" mass="47786">MYKEEEATSNEKSKDRINENTDILGFLIPFIVDYEDINDLENHLKDLDQNCIKSSEIIDTLLSKSQEFEDQLPFLKVTLKLLKLCCSETFKGGYPCILIEYIEYNLQNFESAENLLLILKILKKLLKLSSQVSKIFTNLTIFHQIMALGEEMIEKDWIQVKNQILKILSLFLKSNSFYSEVLIAYGEESAVELLEKMKSLALCSFSIETAKNCLELLSSGISLFIFGDLFIDDSIIINLCVLINNEELRPKILKYLSYSAKKVPNFMVNDLIMDLDCSKFDDDMLVYSYNLISNVIKEIQDEKVLSVIFNSIFFNSLINFIGNCSLKVQIKLCNVVSLIIIHKIDYFDETKFTEICQFLCENLDSSDNQFTVISAVSIIFPKVEKDEAMISAIEDLADDIDNECSDLAFELLSSLEE</sequence>
<dbReference type="VEuPathDB" id="TrichDB:TVAGG3_0757740"/>
<dbReference type="EMBL" id="DS113356">
    <property type="protein sequence ID" value="EAY09524.1"/>
    <property type="molecule type" value="Genomic_DNA"/>
</dbReference>
<keyword evidence="2" id="KW-1185">Reference proteome</keyword>
<dbReference type="KEGG" id="tva:4767446"/>
<dbReference type="SUPFAM" id="SSF48371">
    <property type="entry name" value="ARM repeat"/>
    <property type="match status" value="1"/>
</dbReference>
<dbReference type="InterPro" id="IPR016024">
    <property type="entry name" value="ARM-type_fold"/>
</dbReference>
<dbReference type="AlphaFoldDB" id="A2ECX9"/>
<dbReference type="RefSeq" id="XP_001321747.1">
    <property type="nucleotide sequence ID" value="XM_001321712.1"/>
</dbReference>